<dbReference type="InterPro" id="IPR022791">
    <property type="entry name" value="L-PG_synthase/AglD"/>
</dbReference>
<dbReference type="AlphaFoldDB" id="A0A397RTA1"/>
<evidence type="ECO:0000256" key="4">
    <source>
        <dbReference type="ARBA" id="ARBA00022989"/>
    </source>
</evidence>
<dbReference type="Proteomes" id="UP000266506">
    <property type="component" value="Unassembled WGS sequence"/>
</dbReference>
<evidence type="ECO:0000256" key="2">
    <source>
        <dbReference type="ARBA" id="ARBA00022475"/>
    </source>
</evidence>
<gene>
    <name evidence="7" type="ORF">EI71_01000</name>
</gene>
<dbReference type="PANTHER" id="PTHR37693">
    <property type="entry name" value="PHOSPHATIDYLGLYCEROL LYSYLTRANSFERASE"/>
    <property type="match status" value="1"/>
</dbReference>
<keyword evidence="5 6" id="KW-0472">Membrane</keyword>
<feature type="transmembrane region" description="Helical" evidence="6">
    <location>
        <begin position="7"/>
        <end position="26"/>
    </location>
</feature>
<name>A0A397RTA1_9MOLU</name>
<dbReference type="InParanoid" id="A0A397RTA1"/>
<sequence length="367" mass="42751">MSKKKIIFNVIFFLVVTGLTIFYLISSNVLSSVKEIGRVKWWGFLTIVLVLFSYVSMDCFIIYRNMKLIKPDSKYGQAYGLYFMGNLGSNVTPWKSAHFPMIGYYLKKKGFNTEENISVMATNQIIYSTTLPVLYTIFFIYSLVTNSTLKIGDYNVPLFIFCLIGIGTNVGYFTALMLMMYNLRFQAFILKIEVKILKKFKKEFDSEEFVLEKQKKMEIYKISANRMWANIKYNIPSYLAYVCFMLLSFGLPYIIYLLITQNGFKIEEYMYSFLLCQASSYVTNIIPSPGGIGTAEFSFITVYSTFMGDAVNLAVILFRCVTFLLLVIIDFIFFTIFLIRGMLERKKQKMKENSNNCFENEWFYDIK</sequence>
<feature type="transmembrane region" description="Helical" evidence="6">
    <location>
        <begin position="41"/>
        <end position="63"/>
    </location>
</feature>
<dbReference type="GO" id="GO:0005886">
    <property type="term" value="C:plasma membrane"/>
    <property type="evidence" value="ECO:0007669"/>
    <property type="project" value="UniProtKB-SubCell"/>
</dbReference>
<comment type="caution">
    <text evidence="7">The sequence shown here is derived from an EMBL/GenBank/DDBJ whole genome shotgun (WGS) entry which is preliminary data.</text>
</comment>
<accession>A0A397RTA1</accession>
<evidence type="ECO:0000313" key="7">
    <source>
        <dbReference type="EMBL" id="RIA75966.1"/>
    </source>
</evidence>
<proteinExistence type="predicted"/>
<evidence type="ECO:0000256" key="6">
    <source>
        <dbReference type="SAM" id="Phobius"/>
    </source>
</evidence>
<feature type="transmembrane region" description="Helical" evidence="6">
    <location>
        <begin position="316"/>
        <end position="339"/>
    </location>
</feature>
<dbReference type="Pfam" id="PF03706">
    <property type="entry name" value="LPG_synthase_TM"/>
    <property type="match status" value="1"/>
</dbReference>
<evidence type="ECO:0000256" key="1">
    <source>
        <dbReference type="ARBA" id="ARBA00004651"/>
    </source>
</evidence>
<feature type="transmembrane region" description="Helical" evidence="6">
    <location>
        <begin position="156"/>
        <end position="181"/>
    </location>
</feature>
<feature type="transmembrane region" description="Helical" evidence="6">
    <location>
        <begin position="125"/>
        <end position="144"/>
    </location>
</feature>
<evidence type="ECO:0000256" key="5">
    <source>
        <dbReference type="ARBA" id="ARBA00023136"/>
    </source>
</evidence>
<feature type="transmembrane region" description="Helical" evidence="6">
    <location>
        <begin position="238"/>
        <end position="259"/>
    </location>
</feature>
<evidence type="ECO:0000313" key="8">
    <source>
        <dbReference type="Proteomes" id="UP000266506"/>
    </source>
</evidence>
<keyword evidence="3 6" id="KW-0812">Transmembrane</keyword>
<keyword evidence="2" id="KW-1003">Cell membrane</keyword>
<comment type="subcellular location">
    <subcellularLocation>
        <location evidence="1">Cell membrane</location>
        <topology evidence="1">Multi-pass membrane protein</topology>
    </subcellularLocation>
</comment>
<dbReference type="PANTHER" id="PTHR37693:SF1">
    <property type="entry name" value="INTEGRAL MEMBRANE PROTEIN"/>
    <property type="match status" value="1"/>
</dbReference>
<reference evidence="7 8" key="1">
    <citation type="submission" date="2018-08" db="EMBL/GenBank/DDBJ databases">
        <title>Genomic Encyclopedia of Archaeal and Bacterial Type Strains, Phase II (KMG-II): from individual species to whole genera.</title>
        <authorList>
            <person name="Goeker M."/>
        </authorList>
    </citation>
    <scope>NUCLEOTIDE SEQUENCE [LARGE SCALE GENOMIC DNA]</scope>
    <source>
        <strain evidence="7 8">ATCC 27112</strain>
    </source>
</reference>
<dbReference type="EMBL" id="QXEV01000008">
    <property type="protein sequence ID" value="RIA75966.1"/>
    <property type="molecule type" value="Genomic_DNA"/>
</dbReference>
<organism evidence="7 8">
    <name type="scientific">Anaeroplasma bactoclasticum</name>
    <dbReference type="NCBI Taxonomy" id="2088"/>
    <lineage>
        <taxon>Bacteria</taxon>
        <taxon>Bacillati</taxon>
        <taxon>Mycoplasmatota</taxon>
        <taxon>Mollicutes</taxon>
        <taxon>Anaeroplasmatales</taxon>
        <taxon>Anaeroplasmataceae</taxon>
        <taxon>Anaeroplasma</taxon>
    </lineage>
</organism>
<keyword evidence="8" id="KW-1185">Reference proteome</keyword>
<keyword evidence="4 6" id="KW-1133">Transmembrane helix</keyword>
<protein>
    <submittedName>
        <fullName evidence="7">Uncharacterized membrane protein YbhN (UPF0104 family)</fullName>
    </submittedName>
</protein>
<evidence type="ECO:0000256" key="3">
    <source>
        <dbReference type="ARBA" id="ARBA00022692"/>
    </source>
</evidence>